<dbReference type="RefSeq" id="WP_316967944.1">
    <property type="nucleotide sequence ID" value="NZ_JARFPL010000003.1"/>
</dbReference>
<dbReference type="Proteomes" id="UP001215956">
    <property type="component" value="Unassembled WGS sequence"/>
</dbReference>
<evidence type="ECO:0000313" key="4">
    <source>
        <dbReference type="Proteomes" id="UP001215956"/>
    </source>
</evidence>
<keyword evidence="1" id="KW-0560">Oxidoreductase</keyword>
<dbReference type="PANTHER" id="PTHR14239">
    <property type="entry name" value="DUDULIN-RELATED"/>
    <property type="match status" value="1"/>
</dbReference>
<organism evidence="3 4">
    <name type="scientific">Candidatus Methanocrinis alkalitolerans</name>
    <dbReference type="NCBI Taxonomy" id="3033395"/>
    <lineage>
        <taxon>Archaea</taxon>
        <taxon>Methanobacteriati</taxon>
        <taxon>Methanobacteriota</taxon>
        <taxon>Stenosarchaea group</taxon>
        <taxon>Methanomicrobia</taxon>
        <taxon>Methanotrichales</taxon>
        <taxon>Methanotrichaceae</taxon>
        <taxon>Methanocrinis</taxon>
    </lineage>
</organism>
<dbReference type="InterPro" id="IPR036291">
    <property type="entry name" value="NAD(P)-bd_dom_sf"/>
</dbReference>
<name>A0ABT5XBZ8_9EURY</name>
<dbReference type="PANTHER" id="PTHR14239:SF0">
    <property type="entry name" value="F420-DEPENDENT NADP REDUCTASE"/>
    <property type="match status" value="1"/>
</dbReference>
<dbReference type="NCBIfam" id="TIGR01915">
    <property type="entry name" value="npdG"/>
    <property type="match status" value="1"/>
</dbReference>
<comment type="caution">
    <text evidence="3">The sequence shown here is derived from an EMBL/GenBank/DDBJ whole genome shotgun (WGS) entry which is preliminary data.</text>
</comment>
<dbReference type="Gene3D" id="3.40.50.720">
    <property type="entry name" value="NAD(P)-binding Rossmann-like Domain"/>
    <property type="match status" value="1"/>
</dbReference>
<reference evidence="3 4" key="1">
    <citation type="submission" date="2023-03" db="EMBL/GenBank/DDBJ databases">
        <title>Whole genome sequencing of Methanotrichaceae archaeon M04Ac.</title>
        <authorList>
            <person name="Khomyakova M.A."/>
            <person name="Merkel A.Y."/>
            <person name="Slobodkin A.I."/>
        </authorList>
    </citation>
    <scope>NUCLEOTIDE SEQUENCE [LARGE SCALE GENOMIC DNA]</scope>
    <source>
        <strain evidence="3 4">M04Ac</strain>
    </source>
</reference>
<keyword evidence="4" id="KW-1185">Reference proteome</keyword>
<dbReference type="InterPro" id="IPR051267">
    <property type="entry name" value="STEAP_metalloreductase"/>
</dbReference>
<gene>
    <name evidence="3" type="primary">npdG</name>
    <name evidence="3" type="ORF">P0O24_01360</name>
</gene>
<dbReference type="InterPro" id="IPR010185">
    <property type="entry name" value="NpdG"/>
</dbReference>
<evidence type="ECO:0000256" key="1">
    <source>
        <dbReference type="ARBA" id="ARBA00023002"/>
    </source>
</evidence>
<feature type="domain" description="Pyrroline-5-carboxylate reductase catalytic N-terminal" evidence="2">
    <location>
        <begin position="2"/>
        <end position="102"/>
    </location>
</feature>
<sequence>MKIAVLGGTGSFGIGLVMRWATEHDMIIGSREAEKAERAAEEITSLLMERGVRARIRGMENRAAIEESDLVVLSIPYKSARPMVAELQDSFKDQIVISPIAPMAKVGKRYLYTPPPEGSAALLIQNLLPPSVRVVAAFHTVSSKAIRELDATIEGDIIIAGDDPDSKRVVSDLVRMINDLRPLDGGDLTVAAQIEGLTPLLLNLSKVDGNGIKCPGIAVVLSCPTEKKIESCHR</sequence>
<dbReference type="Pfam" id="PF03807">
    <property type="entry name" value="F420_oxidored"/>
    <property type="match status" value="1"/>
</dbReference>
<dbReference type="SUPFAM" id="SSF51735">
    <property type="entry name" value="NAD(P)-binding Rossmann-fold domains"/>
    <property type="match status" value="1"/>
</dbReference>
<dbReference type="InterPro" id="IPR028939">
    <property type="entry name" value="P5C_Rdtase_cat_N"/>
</dbReference>
<evidence type="ECO:0000313" key="3">
    <source>
        <dbReference type="EMBL" id="MDF0592233.1"/>
    </source>
</evidence>
<protein>
    <submittedName>
        <fullName evidence="3">NADPH-dependent F420 reductase</fullName>
    </submittedName>
</protein>
<dbReference type="EMBL" id="JARFPL010000003">
    <property type="protein sequence ID" value="MDF0592233.1"/>
    <property type="molecule type" value="Genomic_DNA"/>
</dbReference>
<evidence type="ECO:0000259" key="2">
    <source>
        <dbReference type="Pfam" id="PF03807"/>
    </source>
</evidence>
<accession>A0ABT5XBZ8</accession>
<proteinExistence type="predicted"/>